<evidence type="ECO:0000313" key="2">
    <source>
        <dbReference type="EMBL" id="KAJ7696276.1"/>
    </source>
</evidence>
<sequence>MGSKRRVSGLGAGGRKGLIGHAQQFMRDHRPRRAGWRSRVDSLVQHSVLGSREASPVRSVRFAEGRGGSAASTPLVGVFGEEVHASLGPMGPGDGAEESGGEGHI</sequence>
<name>A0AAD7DPK9_MYCRO</name>
<evidence type="ECO:0000256" key="1">
    <source>
        <dbReference type="SAM" id="MobiDB-lite"/>
    </source>
</evidence>
<feature type="region of interest" description="Disordered" evidence="1">
    <location>
        <begin position="84"/>
        <end position="105"/>
    </location>
</feature>
<dbReference type="Proteomes" id="UP001221757">
    <property type="component" value="Unassembled WGS sequence"/>
</dbReference>
<dbReference type="AlphaFoldDB" id="A0AAD7DPK9"/>
<gene>
    <name evidence="2" type="ORF">B0H17DRAFT_1054061</name>
</gene>
<protein>
    <submittedName>
        <fullName evidence="2">Uncharacterized protein</fullName>
    </submittedName>
</protein>
<feature type="compositionally biased region" description="Acidic residues" evidence="1">
    <location>
        <begin position="95"/>
        <end position="105"/>
    </location>
</feature>
<comment type="caution">
    <text evidence="2">The sequence shown here is derived from an EMBL/GenBank/DDBJ whole genome shotgun (WGS) entry which is preliminary data.</text>
</comment>
<evidence type="ECO:0000313" key="3">
    <source>
        <dbReference type="Proteomes" id="UP001221757"/>
    </source>
</evidence>
<proteinExistence type="predicted"/>
<accession>A0AAD7DPK9</accession>
<organism evidence="2 3">
    <name type="scientific">Mycena rosella</name>
    <name type="common">Pink bonnet</name>
    <name type="synonym">Agaricus rosellus</name>
    <dbReference type="NCBI Taxonomy" id="1033263"/>
    <lineage>
        <taxon>Eukaryota</taxon>
        <taxon>Fungi</taxon>
        <taxon>Dikarya</taxon>
        <taxon>Basidiomycota</taxon>
        <taxon>Agaricomycotina</taxon>
        <taxon>Agaricomycetes</taxon>
        <taxon>Agaricomycetidae</taxon>
        <taxon>Agaricales</taxon>
        <taxon>Marasmiineae</taxon>
        <taxon>Mycenaceae</taxon>
        <taxon>Mycena</taxon>
    </lineage>
</organism>
<dbReference type="EMBL" id="JARKIE010000035">
    <property type="protein sequence ID" value="KAJ7696276.1"/>
    <property type="molecule type" value="Genomic_DNA"/>
</dbReference>
<reference evidence="2" key="1">
    <citation type="submission" date="2023-03" db="EMBL/GenBank/DDBJ databases">
        <title>Massive genome expansion in bonnet fungi (Mycena s.s.) driven by repeated elements and novel gene families across ecological guilds.</title>
        <authorList>
            <consortium name="Lawrence Berkeley National Laboratory"/>
            <person name="Harder C.B."/>
            <person name="Miyauchi S."/>
            <person name="Viragh M."/>
            <person name="Kuo A."/>
            <person name="Thoen E."/>
            <person name="Andreopoulos B."/>
            <person name="Lu D."/>
            <person name="Skrede I."/>
            <person name="Drula E."/>
            <person name="Henrissat B."/>
            <person name="Morin E."/>
            <person name="Kohler A."/>
            <person name="Barry K."/>
            <person name="LaButti K."/>
            <person name="Morin E."/>
            <person name="Salamov A."/>
            <person name="Lipzen A."/>
            <person name="Mereny Z."/>
            <person name="Hegedus B."/>
            <person name="Baldrian P."/>
            <person name="Stursova M."/>
            <person name="Weitz H."/>
            <person name="Taylor A."/>
            <person name="Grigoriev I.V."/>
            <person name="Nagy L.G."/>
            <person name="Martin F."/>
            <person name="Kauserud H."/>
        </authorList>
    </citation>
    <scope>NUCLEOTIDE SEQUENCE</scope>
    <source>
        <strain evidence="2">CBHHK067</strain>
    </source>
</reference>
<keyword evidence="3" id="KW-1185">Reference proteome</keyword>